<evidence type="ECO:0000256" key="2">
    <source>
        <dbReference type="ARBA" id="ARBA00022723"/>
    </source>
</evidence>
<name>A0ABZ1CP51_9PROT</name>
<comment type="similarity">
    <text evidence="6">Belongs to the peptidase M48 family.</text>
</comment>
<feature type="transmembrane region" description="Helical" evidence="7">
    <location>
        <begin position="151"/>
        <end position="169"/>
    </location>
</feature>
<keyword evidence="7" id="KW-0812">Transmembrane</keyword>
<keyword evidence="7" id="KW-1133">Transmembrane helix</keyword>
<gene>
    <name evidence="9" type="ORF">VA613_04275</name>
</gene>
<keyword evidence="2" id="KW-0479">Metal-binding</keyword>
<feature type="transmembrane region" description="Helical" evidence="7">
    <location>
        <begin position="175"/>
        <end position="193"/>
    </location>
</feature>
<evidence type="ECO:0000256" key="6">
    <source>
        <dbReference type="RuleBase" id="RU003983"/>
    </source>
</evidence>
<dbReference type="Pfam" id="PF01435">
    <property type="entry name" value="Peptidase_M48"/>
    <property type="match status" value="1"/>
</dbReference>
<evidence type="ECO:0000256" key="4">
    <source>
        <dbReference type="ARBA" id="ARBA00022833"/>
    </source>
</evidence>
<protein>
    <submittedName>
        <fullName evidence="9">M48 family metalloprotease</fullName>
        <ecNumber evidence="9">3.4.24.-</ecNumber>
    </submittedName>
</protein>
<proteinExistence type="inferred from homology"/>
<evidence type="ECO:0000256" key="3">
    <source>
        <dbReference type="ARBA" id="ARBA00022801"/>
    </source>
</evidence>
<feature type="domain" description="Peptidase M48" evidence="8">
    <location>
        <begin position="95"/>
        <end position="244"/>
    </location>
</feature>
<dbReference type="InterPro" id="IPR001915">
    <property type="entry name" value="Peptidase_M48"/>
</dbReference>
<keyword evidence="3 6" id="KW-0378">Hydrolase</keyword>
<keyword evidence="10" id="KW-1185">Reference proteome</keyword>
<evidence type="ECO:0000256" key="5">
    <source>
        <dbReference type="ARBA" id="ARBA00023049"/>
    </source>
</evidence>
<comment type="cofactor">
    <cofactor evidence="6">
        <name>Zn(2+)</name>
        <dbReference type="ChEBI" id="CHEBI:29105"/>
    </cofactor>
    <text evidence="6">Binds 1 zinc ion per subunit.</text>
</comment>
<feature type="transmembrane region" description="Helical" evidence="7">
    <location>
        <begin position="49"/>
        <end position="67"/>
    </location>
</feature>
<keyword evidence="7" id="KW-0472">Membrane</keyword>
<accession>A0ABZ1CP51</accession>
<dbReference type="EC" id="3.4.24.-" evidence="9"/>
<dbReference type="GO" id="GO:0008237">
    <property type="term" value="F:metallopeptidase activity"/>
    <property type="evidence" value="ECO:0007669"/>
    <property type="project" value="UniProtKB-KW"/>
</dbReference>
<organism evidence="9 10">
    <name type="scientific">Thiobacillus sedimenti</name>
    <dbReference type="NCBI Taxonomy" id="3110231"/>
    <lineage>
        <taxon>Bacteria</taxon>
        <taxon>Pseudomonadati</taxon>
        <taxon>Pseudomonadota</taxon>
        <taxon>Betaproteobacteria</taxon>
        <taxon>Nitrosomonadales</taxon>
        <taxon>Thiobacillaceae</taxon>
        <taxon>Thiobacillus</taxon>
    </lineage>
</organism>
<evidence type="ECO:0000256" key="7">
    <source>
        <dbReference type="SAM" id="Phobius"/>
    </source>
</evidence>
<keyword evidence="4 6" id="KW-0862">Zinc</keyword>
<evidence type="ECO:0000313" key="9">
    <source>
        <dbReference type="EMBL" id="WRS40092.1"/>
    </source>
</evidence>
<evidence type="ECO:0000259" key="8">
    <source>
        <dbReference type="Pfam" id="PF01435"/>
    </source>
</evidence>
<keyword evidence="1 6" id="KW-0645">Protease</keyword>
<reference evidence="9 10" key="1">
    <citation type="submission" date="2023-12" db="EMBL/GenBank/DDBJ databases">
        <title>Thiobacillus sedimentum sp. nov., a chemolithoautotrophic sulfur-oxidizing bacterium isolated from freshwater sediment.</title>
        <authorList>
            <person name="Luo J."/>
            <person name="Dai C."/>
        </authorList>
    </citation>
    <scope>NUCLEOTIDE SEQUENCE [LARGE SCALE GENOMIC DNA]</scope>
    <source>
        <strain evidence="9 10">SCUT-2</strain>
    </source>
</reference>
<evidence type="ECO:0000313" key="10">
    <source>
        <dbReference type="Proteomes" id="UP001334732"/>
    </source>
</evidence>
<dbReference type="Proteomes" id="UP001334732">
    <property type="component" value="Chromosome"/>
</dbReference>
<dbReference type="EMBL" id="CP141769">
    <property type="protein sequence ID" value="WRS40092.1"/>
    <property type="molecule type" value="Genomic_DNA"/>
</dbReference>
<dbReference type="RefSeq" id="WP_324780623.1">
    <property type="nucleotide sequence ID" value="NZ_CP141769.1"/>
</dbReference>
<keyword evidence="5 6" id="KW-0482">Metalloprotease</keyword>
<sequence>MRRCRLHVIPSSPRRIGLFLVASCLAYFGPDLLVPAAWAATPAYPIGSALYQGLLVLAGFVFGPALCRALMVGAVSGGPLAATIDQANDDVDRDNLPAPPVVLFEHAMPFVLTAGLLPRRCEVFLSTGLASRLTPPALRFLLARAAVHATLRHRLAALVPLLIFTVALPDDPASLTAWLASGGFLGIWLMLHWRFELAADRQAAQASGAGAQDALCAWLAVMPPHPAWFSLHPPLRWRLRAVAHE</sequence>
<evidence type="ECO:0000256" key="1">
    <source>
        <dbReference type="ARBA" id="ARBA00022670"/>
    </source>
</evidence>